<gene>
    <name evidence="1" type="ORF">AADG42_01720</name>
</gene>
<dbReference type="Gene3D" id="3.10.180.10">
    <property type="entry name" value="2,3-Dihydroxybiphenyl 1,2-Dioxygenase, domain 1"/>
    <property type="match status" value="2"/>
</dbReference>
<reference evidence="1 2" key="1">
    <citation type="submission" date="2024-04" db="EMBL/GenBank/DDBJ databases">
        <title>Isolation of an actinomycete strain from pig manure.</title>
        <authorList>
            <person name="Gong T."/>
            <person name="Yu Z."/>
            <person name="An M."/>
            <person name="Wei C."/>
            <person name="Yang W."/>
            <person name="Liu L."/>
        </authorList>
    </citation>
    <scope>NUCLEOTIDE SEQUENCE [LARGE SCALE GENOMIC DNA]</scope>
    <source>
        <strain evidence="1 2">ZF39</strain>
    </source>
</reference>
<organism evidence="1 2">
    <name type="scientific">Ammonicoccus fulvus</name>
    <dbReference type="NCBI Taxonomy" id="3138240"/>
    <lineage>
        <taxon>Bacteria</taxon>
        <taxon>Bacillati</taxon>
        <taxon>Actinomycetota</taxon>
        <taxon>Actinomycetes</taxon>
        <taxon>Propionibacteriales</taxon>
        <taxon>Propionibacteriaceae</taxon>
        <taxon>Ammonicoccus</taxon>
    </lineage>
</organism>
<name>A0ABZ3FMN1_9ACTN</name>
<evidence type="ECO:0000313" key="1">
    <source>
        <dbReference type="EMBL" id="XAN06078.1"/>
    </source>
</evidence>
<accession>A0ABZ3FMN1</accession>
<evidence type="ECO:0008006" key="3">
    <source>
        <dbReference type="Google" id="ProtNLM"/>
    </source>
</evidence>
<dbReference type="Proteomes" id="UP001442841">
    <property type="component" value="Chromosome"/>
</dbReference>
<keyword evidence="2" id="KW-1185">Reference proteome</keyword>
<dbReference type="RefSeq" id="WP_425307517.1">
    <property type="nucleotide sequence ID" value="NZ_CP154795.1"/>
</dbReference>
<evidence type="ECO:0000313" key="2">
    <source>
        <dbReference type="Proteomes" id="UP001442841"/>
    </source>
</evidence>
<dbReference type="EMBL" id="CP154795">
    <property type="protein sequence ID" value="XAN06078.1"/>
    <property type="molecule type" value="Genomic_DNA"/>
</dbReference>
<protein>
    <recommendedName>
        <fullName evidence="3">VOC domain-containing protein</fullName>
    </recommendedName>
</protein>
<proteinExistence type="predicted"/>
<dbReference type="SUPFAM" id="SSF54593">
    <property type="entry name" value="Glyoxalase/Bleomycin resistance protein/Dihydroxybiphenyl dioxygenase"/>
    <property type="match status" value="1"/>
</dbReference>
<dbReference type="InterPro" id="IPR029068">
    <property type="entry name" value="Glyas_Bleomycin-R_OHBP_Dase"/>
</dbReference>
<sequence length="373" mass="40589">MLNQHTLHSVGVTVRDLEKTMAKIGQVFGIDDWEVAEVGRDRISDAVSRGRQIAGGAYRTATGTTTLRSDLVGGREARNKFPYRTVTFELVQPLKGESPFQEFLATRGQGVSHVVFNEGPEDSATVAAHLAAQGVPTLAAFTVDGERRVFHDTRASLGGFFVEVRPAGARTKGEAVNVSGAYERPDGVEPFPVIGVSHFGVVIDDLMATLPEYHRLLGCADFPIKNWTACLGSLDAPYFRDEKVDHAYFTGMGTCGDFQFEIIQPTFGPSDYNVGFRDVKGGPGVHHMLLYVTASGTEWDKTVKDMADLGHHQHMGSDLRGGAAEFCYFDTAKDVGFVVESVYGGKPDPVPAEQHLADPEIFEVDFNDLINAD</sequence>